<reference evidence="9 10" key="1">
    <citation type="submission" date="2018-08" db="EMBL/GenBank/DDBJ databases">
        <title>Genomic investigation of the strawberry pathogen Phytophthora fragariae indicates pathogenicity is determined by transcriptional variation in three key races.</title>
        <authorList>
            <person name="Adams T.M."/>
            <person name="Armitage A.D."/>
            <person name="Sobczyk M.K."/>
            <person name="Bates H.J."/>
            <person name="Dunwell J.M."/>
            <person name="Nellist C.F."/>
            <person name="Harrison R.J."/>
        </authorList>
    </citation>
    <scope>NUCLEOTIDE SEQUENCE [LARGE SCALE GENOMIC DNA]</scope>
    <source>
        <strain evidence="9 10">A4</strain>
    </source>
</reference>
<dbReference type="GO" id="GO:0003676">
    <property type="term" value="F:nucleic acid binding"/>
    <property type="evidence" value="ECO:0007669"/>
    <property type="project" value="InterPro"/>
</dbReference>
<keyword evidence="6" id="KW-0695">RNA-directed DNA polymerase</keyword>
<gene>
    <name evidence="9" type="ORF">PF001_g24259</name>
</gene>
<organism evidence="9 10">
    <name type="scientific">Phytophthora fragariae</name>
    <dbReference type="NCBI Taxonomy" id="53985"/>
    <lineage>
        <taxon>Eukaryota</taxon>
        <taxon>Sar</taxon>
        <taxon>Stramenopiles</taxon>
        <taxon>Oomycota</taxon>
        <taxon>Peronosporomycetes</taxon>
        <taxon>Peronosporales</taxon>
        <taxon>Peronosporaceae</taxon>
        <taxon>Phytophthora</taxon>
    </lineage>
</organism>
<dbReference type="Proteomes" id="UP000437068">
    <property type="component" value="Unassembled WGS sequence"/>
</dbReference>
<dbReference type="CDD" id="cd01647">
    <property type="entry name" value="RT_LTR"/>
    <property type="match status" value="1"/>
</dbReference>
<dbReference type="EMBL" id="QXGE01002627">
    <property type="protein sequence ID" value="KAE9280380.1"/>
    <property type="molecule type" value="Genomic_DNA"/>
</dbReference>
<protein>
    <recommendedName>
        <fullName evidence="11">Integrase catalytic domain-containing protein</fullName>
    </recommendedName>
</protein>
<sequence length="1119" mass="126987">MLHTAAGPVRPVKPYEVLVIDEDEDEFILGEDILDDLGISIDRQLEQLAERTSADDDDPIAFGEDFLAGCTPDEEVRQAVEAMIAKAMENGFPPEKEGKLRTIVYMYDIWRLHLGPDPPAKVPPLELRMKKGAKPFRCKPRAYPPHVRKFLQEFNDELVRLGWVYENASSRWACPALPVKKPGKDEFRQTSDYRPANAETEPIAGVMPILQVITEHVRGMCFFGLFDFIKGFWQLPLAKASQEILSYMTDAKVYTPTRVPQGCSDASLHFQVTMERCFPKLLYKHLLRIDDLLLYAEDVDTYLEKLGELFSLMNEFGLKLSAAKSSLFERSVKWCGKIIDGDGVRHDPQRIAALREMPLPSTAGDLQQFLCACNWMRDSLISYAGHVQTLQKRLDVTLGNGKRTKRAANKLPVTFTDAEKAAFEQVKDCLASAAMLAHPSPDGVLSVFTDASDTAWSVIVTDVEKWQSDKPVADQTHRLLHCLTGTFSGSQENWSVIEKEAFAIVAACDKLPHLLLRPAGFRLFCDHRNLIHAFAPDTTVKEHIRGKLLRWAMRLGEFRYEIHHIAGEDNVWADMVSRWARMPATTSLRRVTTRGQQQQDRLLLRPLDDDDFVWPNLDTIAAAQRKFGDKAELSRLEEGDDGVRRTDSRLWIPAEATNLLRRLYIIAHCGPQGHRGRDAMLAHIGRIFYVPHLRQCVDRFLASCLLCHHVKGGKVVPRPWSETYRCNERNQALHWDFLYLGESFGDMQYLLVLKDDASHYCELVKCETPTSTVAADAIMDWHSRFGIPRDWISDQGSHFKNEVVNELCTRLKCQQIFSPTYSSWINGSVERVNRDILQVLRVLILDYKLNHRDWPRLIPIVQASLNHTAVPSPAGKTPGELFTGLEPPSPLQSVFLGPDVSPSVQPARTSAEIESSLAQLRARVRDMHRAVTDARLKQTLLNKKRERGDNMVNFDVGDYVLRSRVDEKRQNKLLVTWVGPYAVTAAHAHNVFTVKQLVTGEELDVHASRLKFFADKDLEVTEELLEHVAAQGIILRVRDLIGPTLVVPPMLVRHRWNDESRSYEILVGWHGLEAIEDSWESLTAMFNEVSTLVQAYVAAAKDSKLERHLEALEASTKRR</sequence>
<dbReference type="AlphaFoldDB" id="A0A6A4C2K4"/>
<keyword evidence="3" id="KW-0540">Nuclease</keyword>
<accession>A0A6A4C2K4</accession>
<keyword evidence="1" id="KW-0808">Transferase</keyword>
<evidence type="ECO:0000313" key="9">
    <source>
        <dbReference type="EMBL" id="KAE9280380.1"/>
    </source>
</evidence>
<proteinExistence type="predicted"/>
<dbReference type="PROSITE" id="PS50878">
    <property type="entry name" value="RT_POL"/>
    <property type="match status" value="1"/>
</dbReference>
<dbReference type="GO" id="GO:0003964">
    <property type="term" value="F:RNA-directed DNA polymerase activity"/>
    <property type="evidence" value="ECO:0007669"/>
    <property type="project" value="UniProtKB-KW"/>
</dbReference>
<dbReference type="Gene3D" id="1.10.340.70">
    <property type="match status" value="1"/>
</dbReference>
<dbReference type="Pfam" id="PF17917">
    <property type="entry name" value="RT_RNaseH"/>
    <property type="match status" value="1"/>
</dbReference>
<dbReference type="InterPro" id="IPR043502">
    <property type="entry name" value="DNA/RNA_pol_sf"/>
</dbReference>
<dbReference type="Gene3D" id="3.30.420.10">
    <property type="entry name" value="Ribonuclease H-like superfamily/Ribonuclease H"/>
    <property type="match status" value="1"/>
</dbReference>
<dbReference type="Pfam" id="PF00078">
    <property type="entry name" value="RVT_1"/>
    <property type="match status" value="1"/>
</dbReference>
<dbReference type="Gene3D" id="3.10.10.10">
    <property type="entry name" value="HIV Type 1 Reverse Transcriptase, subunit A, domain 1"/>
    <property type="match status" value="1"/>
</dbReference>
<keyword evidence="5" id="KW-0378">Hydrolase</keyword>
<dbReference type="InterPro" id="IPR001584">
    <property type="entry name" value="Integrase_cat-core"/>
</dbReference>
<evidence type="ECO:0000313" key="10">
    <source>
        <dbReference type="Proteomes" id="UP000437068"/>
    </source>
</evidence>
<evidence type="ECO:0008006" key="11">
    <source>
        <dbReference type="Google" id="ProtNLM"/>
    </source>
</evidence>
<dbReference type="InterPro" id="IPR041373">
    <property type="entry name" value="RT_RNaseH"/>
</dbReference>
<dbReference type="InterPro" id="IPR050951">
    <property type="entry name" value="Retrovirus_Pol_polyprotein"/>
</dbReference>
<dbReference type="InterPro" id="IPR041588">
    <property type="entry name" value="Integrase_H2C2"/>
</dbReference>
<comment type="caution">
    <text evidence="9">The sequence shown here is derived from an EMBL/GenBank/DDBJ whole genome shotgun (WGS) entry which is preliminary data.</text>
</comment>
<dbReference type="SUPFAM" id="SSF56672">
    <property type="entry name" value="DNA/RNA polymerases"/>
    <property type="match status" value="1"/>
</dbReference>
<feature type="domain" description="Integrase catalytic" evidence="8">
    <location>
        <begin position="715"/>
        <end position="886"/>
    </location>
</feature>
<dbReference type="PROSITE" id="PS50994">
    <property type="entry name" value="INTEGRASE"/>
    <property type="match status" value="1"/>
</dbReference>
<evidence type="ECO:0000256" key="4">
    <source>
        <dbReference type="ARBA" id="ARBA00022759"/>
    </source>
</evidence>
<dbReference type="Pfam" id="PF00665">
    <property type="entry name" value="rve"/>
    <property type="match status" value="1"/>
</dbReference>
<dbReference type="CDD" id="cd09274">
    <property type="entry name" value="RNase_HI_RT_Ty3"/>
    <property type="match status" value="1"/>
</dbReference>
<evidence type="ECO:0000256" key="1">
    <source>
        <dbReference type="ARBA" id="ARBA00022679"/>
    </source>
</evidence>
<dbReference type="Pfam" id="PF17921">
    <property type="entry name" value="Integrase_H2C2"/>
    <property type="match status" value="1"/>
</dbReference>
<feature type="domain" description="Reverse transcriptase" evidence="7">
    <location>
        <begin position="160"/>
        <end position="339"/>
    </location>
</feature>
<evidence type="ECO:0000259" key="8">
    <source>
        <dbReference type="PROSITE" id="PS50994"/>
    </source>
</evidence>
<dbReference type="GO" id="GO:0016787">
    <property type="term" value="F:hydrolase activity"/>
    <property type="evidence" value="ECO:0007669"/>
    <property type="project" value="UniProtKB-KW"/>
</dbReference>
<evidence type="ECO:0000259" key="7">
    <source>
        <dbReference type="PROSITE" id="PS50878"/>
    </source>
</evidence>
<evidence type="ECO:0000256" key="2">
    <source>
        <dbReference type="ARBA" id="ARBA00022695"/>
    </source>
</evidence>
<keyword evidence="2" id="KW-0548">Nucleotidyltransferase</keyword>
<evidence type="ECO:0000256" key="3">
    <source>
        <dbReference type="ARBA" id="ARBA00022722"/>
    </source>
</evidence>
<evidence type="ECO:0000256" key="5">
    <source>
        <dbReference type="ARBA" id="ARBA00022801"/>
    </source>
</evidence>
<dbReference type="PANTHER" id="PTHR37984:SF5">
    <property type="entry name" value="PROTEIN NYNRIN-LIKE"/>
    <property type="match status" value="1"/>
</dbReference>
<dbReference type="InterPro" id="IPR043128">
    <property type="entry name" value="Rev_trsase/Diguanyl_cyclase"/>
</dbReference>
<dbReference type="PANTHER" id="PTHR37984">
    <property type="entry name" value="PROTEIN CBG26694"/>
    <property type="match status" value="1"/>
</dbReference>
<dbReference type="Gene3D" id="3.30.70.270">
    <property type="match status" value="2"/>
</dbReference>
<dbReference type="InterPro" id="IPR000477">
    <property type="entry name" value="RT_dom"/>
</dbReference>
<keyword evidence="4" id="KW-0255">Endonuclease</keyword>
<dbReference type="InterPro" id="IPR036397">
    <property type="entry name" value="RNaseH_sf"/>
</dbReference>
<dbReference type="SUPFAM" id="SSF53098">
    <property type="entry name" value="Ribonuclease H-like"/>
    <property type="match status" value="1"/>
</dbReference>
<dbReference type="GO" id="GO:0015074">
    <property type="term" value="P:DNA integration"/>
    <property type="evidence" value="ECO:0007669"/>
    <property type="project" value="InterPro"/>
</dbReference>
<dbReference type="InterPro" id="IPR012337">
    <property type="entry name" value="RNaseH-like_sf"/>
</dbReference>
<evidence type="ECO:0000256" key="6">
    <source>
        <dbReference type="ARBA" id="ARBA00022918"/>
    </source>
</evidence>
<dbReference type="GO" id="GO:0004519">
    <property type="term" value="F:endonuclease activity"/>
    <property type="evidence" value="ECO:0007669"/>
    <property type="project" value="UniProtKB-KW"/>
</dbReference>
<name>A0A6A4C2K4_9STRA</name>